<protein>
    <submittedName>
        <fullName evidence="1">Uncharacterized protein</fullName>
    </submittedName>
</protein>
<dbReference type="Proteomes" id="UP000187203">
    <property type="component" value="Unassembled WGS sequence"/>
</dbReference>
<dbReference type="AlphaFoldDB" id="A0A1R3GD26"/>
<evidence type="ECO:0000313" key="1">
    <source>
        <dbReference type="EMBL" id="OMO55966.1"/>
    </source>
</evidence>
<organism evidence="1 2">
    <name type="scientific">Corchorus olitorius</name>
    <dbReference type="NCBI Taxonomy" id="93759"/>
    <lineage>
        <taxon>Eukaryota</taxon>
        <taxon>Viridiplantae</taxon>
        <taxon>Streptophyta</taxon>
        <taxon>Embryophyta</taxon>
        <taxon>Tracheophyta</taxon>
        <taxon>Spermatophyta</taxon>
        <taxon>Magnoliopsida</taxon>
        <taxon>eudicotyledons</taxon>
        <taxon>Gunneridae</taxon>
        <taxon>Pentapetalae</taxon>
        <taxon>rosids</taxon>
        <taxon>malvids</taxon>
        <taxon>Malvales</taxon>
        <taxon>Malvaceae</taxon>
        <taxon>Grewioideae</taxon>
        <taxon>Apeibeae</taxon>
        <taxon>Corchorus</taxon>
    </lineage>
</organism>
<evidence type="ECO:0000313" key="2">
    <source>
        <dbReference type="Proteomes" id="UP000187203"/>
    </source>
</evidence>
<reference evidence="2" key="1">
    <citation type="submission" date="2013-09" db="EMBL/GenBank/DDBJ databases">
        <title>Corchorus olitorius genome sequencing.</title>
        <authorList>
            <person name="Alam M."/>
            <person name="Haque M.S."/>
            <person name="Islam M.S."/>
            <person name="Emdad E.M."/>
            <person name="Islam M.M."/>
            <person name="Ahmed B."/>
            <person name="Halim A."/>
            <person name="Hossen Q.M.M."/>
            <person name="Hossain M.Z."/>
            <person name="Ahmed R."/>
            <person name="Khan M.M."/>
            <person name="Islam R."/>
            <person name="Rashid M.M."/>
            <person name="Khan S.A."/>
            <person name="Rahman M.S."/>
            <person name="Alam M."/>
            <person name="Yahiya A.S."/>
            <person name="Khan M.S."/>
            <person name="Azam M.S."/>
            <person name="Haque T."/>
            <person name="Lashkar M.Z.H."/>
            <person name="Akhand A.I."/>
            <person name="Morshed G."/>
            <person name="Roy S."/>
            <person name="Uddin K.S."/>
            <person name="Rabeya T."/>
            <person name="Hossain A.S."/>
            <person name="Chowdhury A."/>
            <person name="Snigdha A.R."/>
            <person name="Mortoza M.S."/>
            <person name="Matin S.A."/>
            <person name="Hoque S.M.E."/>
            <person name="Islam M.K."/>
            <person name="Roy D.K."/>
            <person name="Haider R."/>
            <person name="Moosa M.M."/>
            <person name="Elias S.M."/>
            <person name="Hasan A.M."/>
            <person name="Jahan S."/>
            <person name="Shafiuddin M."/>
            <person name="Mahmood N."/>
            <person name="Shommy N.S."/>
        </authorList>
    </citation>
    <scope>NUCLEOTIDE SEQUENCE [LARGE SCALE GENOMIC DNA]</scope>
    <source>
        <strain evidence="2">cv. O-4</strain>
    </source>
</reference>
<dbReference type="EMBL" id="AWUE01022814">
    <property type="protein sequence ID" value="OMO55966.1"/>
    <property type="molecule type" value="Genomic_DNA"/>
</dbReference>
<accession>A0A1R3GD26</accession>
<sequence length="35" mass="3689">MISVLYATANLVKSGMVQCAELACGVHLGANQWLP</sequence>
<comment type="caution">
    <text evidence="1">The sequence shown here is derived from an EMBL/GenBank/DDBJ whole genome shotgun (WGS) entry which is preliminary data.</text>
</comment>
<keyword evidence="2" id="KW-1185">Reference proteome</keyword>
<name>A0A1R3GD26_9ROSI</name>
<proteinExistence type="predicted"/>
<gene>
    <name evidence="1" type="ORF">COLO4_35830</name>
</gene>